<accession>A0ABV2LS36</accession>
<organism evidence="1 2">
    <name type="scientific">Fictibacillus halophilus</name>
    <dbReference type="NCBI Taxonomy" id="1610490"/>
    <lineage>
        <taxon>Bacteria</taxon>
        <taxon>Bacillati</taxon>
        <taxon>Bacillota</taxon>
        <taxon>Bacilli</taxon>
        <taxon>Bacillales</taxon>
        <taxon>Fictibacillaceae</taxon>
        <taxon>Fictibacillus</taxon>
    </lineage>
</organism>
<dbReference type="Proteomes" id="UP001549097">
    <property type="component" value="Unassembled WGS sequence"/>
</dbReference>
<dbReference type="InterPro" id="IPR025233">
    <property type="entry name" value="DUF4176"/>
</dbReference>
<protein>
    <recommendedName>
        <fullName evidence="3">DUF4176 domain-containing protein</fullName>
    </recommendedName>
</protein>
<evidence type="ECO:0008006" key="3">
    <source>
        <dbReference type="Google" id="ProtNLM"/>
    </source>
</evidence>
<dbReference type="PROSITE" id="PS51257">
    <property type="entry name" value="PROKAR_LIPOPROTEIN"/>
    <property type="match status" value="1"/>
</dbReference>
<evidence type="ECO:0000313" key="2">
    <source>
        <dbReference type="Proteomes" id="UP001549097"/>
    </source>
</evidence>
<dbReference type="EMBL" id="JBEPMP010000004">
    <property type="protein sequence ID" value="MET3730278.1"/>
    <property type="molecule type" value="Genomic_DNA"/>
</dbReference>
<name>A0ABV2LS36_9BACL</name>
<proteinExistence type="predicted"/>
<reference evidence="1 2" key="1">
    <citation type="submission" date="2024-06" db="EMBL/GenBank/DDBJ databases">
        <title>Genomic Encyclopedia of Type Strains, Phase IV (KMG-IV): sequencing the most valuable type-strain genomes for metagenomic binning, comparative biology and taxonomic classification.</title>
        <authorList>
            <person name="Goeker M."/>
        </authorList>
    </citation>
    <scope>NUCLEOTIDE SEQUENCE [LARGE SCALE GENOMIC DNA]</scope>
    <source>
        <strain evidence="1 2">DSM 100124</strain>
    </source>
</reference>
<keyword evidence="2" id="KW-1185">Reference proteome</keyword>
<dbReference type="Pfam" id="PF13780">
    <property type="entry name" value="DUF4176"/>
    <property type="match status" value="1"/>
</dbReference>
<sequence length="127" mass="14709">MKILRTKNKGKLVFIFLLVLLLIGCTNAKENSSEKERLDKSKPLPIGTVVKLKQMKKSVMIYGYNQIQVSTGKQYDYIAVPYPEGNISPDYNVFFNRNFIEKVMYEGYDSEEGKKLRKKVESNMKDN</sequence>
<dbReference type="RefSeq" id="WP_198769359.1">
    <property type="nucleotide sequence ID" value="NZ_JAEACF010000004.1"/>
</dbReference>
<evidence type="ECO:0000313" key="1">
    <source>
        <dbReference type="EMBL" id="MET3730278.1"/>
    </source>
</evidence>
<comment type="caution">
    <text evidence="1">The sequence shown here is derived from an EMBL/GenBank/DDBJ whole genome shotgun (WGS) entry which is preliminary data.</text>
</comment>
<gene>
    <name evidence="1" type="ORF">ABID52_003919</name>
</gene>